<protein>
    <submittedName>
        <fullName evidence="1">Uncharacterized protein</fullName>
    </submittedName>
</protein>
<dbReference type="AlphaFoldDB" id="A0A6V7URU8"/>
<dbReference type="EMBL" id="CAJEWN010000098">
    <property type="protein sequence ID" value="CAD2163489.1"/>
    <property type="molecule type" value="Genomic_DNA"/>
</dbReference>
<reference evidence="1 2" key="1">
    <citation type="submission" date="2020-08" db="EMBL/GenBank/DDBJ databases">
        <authorList>
            <person name="Koutsovoulos G."/>
            <person name="Danchin GJ E."/>
        </authorList>
    </citation>
    <scope>NUCLEOTIDE SEQUENCE [LARGE SCALE GENOMIC DNA]</scope>
</reference>
<proteinExistence type="predicted"/>
<organism evidence="1 2">
    <name type="scientific">Meloidogyne enterolobii</name>
    <name type="common">Root-knot nematode worm</name>
    <name type="synonym">Meloidogyne mayaguensis</name>
    <dbReference type="NCBI Taxonomy" id="390850"/>
    <lineage>
        <taxon>Eukaryota</taxon>
        <taxon>Metazoa</taxon>
        <taxon>Ecdysozoa</taxon>
        <taxon>Nematoda</taxon>
        <taxon>Chromadorea</taxon>
        <taxon>Rhabditida</taxon>
        <taxon>Tylenchina</taxon>
        <taxon>Tylenchomorpha</taxon>
        <taxon>Tylenchoidea</taxon>
        <taxon>Meloidogynidae</taxon>
        <taxon>Meloidogyninae</taxon>
        <taxon>Meloidogyne</taxon>
    </lineage>
</organism>
<sequence length="76" mass="9644">MNLRIISQFLLQIHNIRYERLIRILVIRKRFRTWGSRGGSEFRFPTSDFRFPTFFSFRFPKFWKNFRFPTILREYF</sequence>
<gene>
    <name evidence="1" type="ORF">MENT_LOCUS16028</name>
</gene>
<comment type="caution">
    <text evidence="1">The sequence shown here is derived from an EMBL/GenBank/DDBJ whole genome shotgun (WGS) entry which is preliminary data.</text>
</comment>
<dbReference type="Proteomes" id="UP000580250">
    <property type="component" value="Unassembled WGS sequence"/>
</dbReference>
<evidence type="ECO:0000313" key="1">
    <source>
        <dbReference type="EMBL" id="CAD2163489.1"/>
    </source>
</evidence>
<evidence type="ECO:0000313" key="2">
    <source>
        <dbReference type="Proteomes" id="UP000580250"/>
    </source>
</evidence>
<accession>A0A6V7URU8</accession>
<name>A0A6V7URU8_MELEN</name>